<proteinExistence type="inferred from homology"/>
<comment type="caution">
    <text evidence="2">The sequence shown here is derived from an EMBL/GenBank/DDBJ whole genome shotgun (WGS) entry which is preliminary data.</text>
</comment>
<gene>
    <name evidence="2" type="ORF">ACFO4N_00395</name>
</gene>
<evidence type="ECO:0000313" key="2">
    <source>
        <dbReference type="EMBL" id="MFC4617180.1"/>
    </source>
</evidence>
<evidence type="ECO:0000313" key="3">
    <source>
        <dbReference type="Proteomes" id="UP001596022"/>
    </source>
</evidence>
<reference evidence="3" key="1">
    <citation type="journal article" date="2019" name="Int. J. Syst. Evol. Microbiol.">
        <title>The Global Catalogue of Microorganisms (GCM) 10K type strain sequencing project: providing services to taxonomists for standard genome sequencing and annotation.</title>
        <authorList>
            <consortium name="The Broad Institute Genomics Platform"/>
            <consortium name="The Broad Institute Genome Sequencing Center for Infectious Disease"/>
            <person name="Wu L."/>
            <person name="Ma J."/>
        </authorList>
    </citation>
    <scope>NUCLEOTIDE SEQUENCE [LARGE SCALE GENOMIC DNA]</scope>
    <source>
        <strain evidence="3">CGMCC 1.16306</strain>
    </source>
</reference>
<dbReference type="InterPro" id="IPR029062">
    <property type="entry name" value="Class_I_gatase-like"/>
</dbReference>
<dbReference type="SUPFAM" id="SSF52317">
    <property type="entry name" value="Class I glutamine amidotransferase-like"/>
    <property type="match status" value="1"/>
</dbReference>
<dbReference type="NCBIfam" id="NF002845">
    <property type="entry name" value="PRK03094.1"/>
    <property type="match status" value="1"/>
</dbReference>
<accession>A0ABV9GKJ1</accession>
<comment type="similarity">
    <text evidence="1">Belongs to the UPF0180 family.</text>
</comment>
<dbReference type="Pfam" id="PF03698">
    <property type="entry name" value="UPF0180"/>
    <property type="match status" value="1"/>
</dbReference>
<evidence type="ECO:0000256" key="1">
    <source>
        <dbReference type="HAMAP-Rule" id="MF_00506"/>
    </source>
</evidence>
<keyword evidence="3" id="KW-1185">Reference proteome</keyword>
<protein>
    <recommendedName>
        <fullName evidence="1">UPF0180 protein ACFO4N_00395</fullName>
    </recommendedName>
</protein>
<dbReference type="HAMAP" id="MF_00506">
    <property type="entry name" value="UPF0180"/>
    <property type="match status" value="1"/>
</dbReference>
<dbReference type="InterPro" id="IPR005370">
    <property type="entry name" value="UPF0180"/>
</dbReference>
<name>A0ABV9GKJ1_9BACL</name>
<dbReference type="Proteomes" id="UP001596022">
    <property type="component" value="Unassembled WGS sequence"/>
</dbReference>
<sequence>MPKIAVEESLTDVREALEDMGYDVVPLRTEADAKDCDCCVVTGGDMNVMGIQDIVTEGSVIDARGLSADDICHEVESRIQH</sequence>
<dbReference type="RefSeq" id="WP_376844240.1">
    <property type="nucleotide sequence ID" value="NZ_JBHSFW010000001.1"/>
</dbReference>
<organism evidence="2 3">
    <name type="scientific">Camelliibacillus cellulosilyticus</name>
    <dbReference type="NCBI Taxonomy" id="2174486"/>
    <lineage>
        <taxon>Bacteria</taxon>
        <taxon>Bacillati</taxon>
        <taxon>Bacillota</taxon>
        <taxon>Bacilli</taxon>
        <taxon>Bacillales</taxon>
        <taxon>Sporolactobacillaceae</taxon>
        <taxon>Camelliibacillus</taxon>
    </lineage>
</organism>
<dbReference type="EMBL" id="JBHSFW010000001">
    <property type="protein sequence ID" value="MFC4617180.1"/>
    <property type="molecule type" value="Genomic_DNA"/>
</dbReference>